<sequence length="224" mass="25295">MQSSTLIFLGVAIVLLGTVQRGSATSEALRVRLIEAIMKRLFTLDDSRDFSTQHKDIDISGVNEGLVLYKCFGTYSTDSIYSKYNELDVDNDGVVDQDEFVKGMDKYNCNANGKELFGIYDADDSGFLDSEEFRIALRQPMSDFKKKVVMDKFLTADTNSDGVYDSKDAIRTLDVSVMNFIRRIDANNDGKVTLQEFVDYWSRKLGDVEDDNTFAIKLHNAFAM</sequence>
<evidence type="ECO:0000256" key="2">
    <source>
        <dbReference type="ARBA" id="ARBA00022737"/>
    </source>
</evidence>
<keyword evidence="3" id="KW-0106">Calcium</keyword>
<feature type="chain" id="PRO_5035775531" description="EF-hand domain-containing protein" evidence="4">
    <location>
        <begin position="25"/>
        <end position="224"/>
    </location>
</feature>
<dbReference type="SMART" id="SM00054">
    <property type="entry name" value="EFh"/>
    <property type="match status" value="3"/>
</dbReference>
<evidence type="ECO:0000256" key="4">
    <source>
        <dbReference type="SAM" id="SignalP"/>
    </source>
</evidence>
<dbReference type="Pfam" id="PF13202">
    <property type="entry name" value="EF-hand_5"/>
    <property type="match status" value="3"/>
</dbReference>
<proteinExistence type="predicted"/>
<evidence type="ECO:0000313" key="6">
    <source>
        <dbReference type="EMBL" id="CAH1776758.1"/>
    </source>
</evidence>
<feature type="domain" description="EF-hand" evidence="5">
    <location>
        <begin position="114"/>
        <end position="143"/>
    </location>
</feature>
<feature type="domain" description="EF-hand" evidence="5">
    <location>
        <begin position="172"/>
        <end position="207"/>
    </location>
</feature>
<dbReference type="AlphaFoldDB" id="A0A8S4N7W0"/>
<evidence type="ECO:0000313" key="7">
    <source>
        <dbReference type="Proteomes" id="UP000749559"/>
    </source>
</evidence>
<reference evidence="6" key="1">
    <citation type="submission" date="2022-03" db="EMBL/GenBank/DDBJ databases">
        <authorList>
            <person name="Martin C."/>
        </authorList>
    </citation>
    <scope>NUCLEOTIDE SEQUENCE</scope>
</reference>
<dbReference type="EMBL" id="CAIIXF020000002">
    <property type="protein sequence ID" value="CAH1776758.1"/>
    <property type="molecule type" value="Genomic_DNA"/>
</dbReference>
<keyword evidence="4" id="KW-0732">Signal</keyword>
<gene>
    <name evidence="6" type="ORF">OFUS_LOCUS3902</name>
</gene>
<keyword evidence="2" id="KW-0677">Repeat</keyword>
<dbReference type="PROSITE" id="PS00018">
    <property type="entry name" value="EF_HAND_1"/>
    <property type="match status" value="3"/>
</dbReference>
<dbReference type="Gene3D" id="1.10.238.10">
    <property type="entry name" value="EF-hand"/>
    <property type="match status" value="1"/>
</dbReference>
<name>A0A8S4N7W0_OWEFU</name>
<dbReference type="PANTHER" id="PTHR34524:SF6">
    <property type="entry name" value="CALCYPHOSINE LIKE"/>
    <property type="match status" value="1"/>
</dbReference>
<dbReference type="InterPro" id="IPR018247">
    <property type="entry name" value="EF_Hand_1_Ca_BS"/>
</dbReference>
<accession>A0A8S4N7W0</accession>
<keyword evidence="1" id="KW-0479">Metal-binding</keyword>
<dbReference type="InterPro" id="IPR051581">
    <property type="entry name" value="Ca-bind"/>
</dbReference>
<dbReference type="GO" id="GO:0005509">
    <property type="term" value="F:calcium ion binding"/>
    <property type="evidence" value="ECO:0007669"/>
    <property type="project" value="InterPro"/>
</dbReference>
<dbReference type="InterPro" id="IPR002048">
    <property type="entry name" value="EF_hand_dom"/>
</dbReference>
<dbReference type="OrthoDB" id="444540at2759"/>
<organism evidence="6 7">
    <name type="scientific">Owenia fusiformis</name>
    <name type="common">Polychaete worm</name>
    <dbReference type="NCBI Taxonomy" id="6347"/>
    <lineage>
        <taxon>Eukaryota</taxon>
        <taxon>Metazoa</taxon>
        <taxon>Spiralia</taxon>
        <taxon>Lophotrochozoa</taxon>
        <taxon>Annelida</taxon>
        <taxon>Polychaeta</taxon>
        <taxon>Sedentaria</taxon>
        <taxon>Canalipalpata</taxon>
        <taxon>Sabellida</taxon>
        <taxon>Oweniida</taxon>
        <taxon>Oweniidae</taxon>
        <taxon>Owenia</taxon>
    </lineage>
</organism>
<feature type="domain" description="EF-hand" evidence="5">
    <location>
        <begin position="75"/>
        <end position="110"/>
    </location>
</feature>
<comment type="caution">
    <text evidence="6">The sequence shown here is derived from an EMBL/GenBank/DDBJ whole genome shotgun (WGS) entry which is preliminary data.</text>
</comment>
<evidence type="ECO:0000256" key="1">
    <source>
        <dbReference type="ARBA" id="ARBA00022723"/>
    </source>
</evidence>
<dbReference type="PROSITE" id="PS50222">
    <property type="entry name" value="EF_HAND_2"/>
    <property type="match status" value="3"/>
</dbReference>
<feature type="signal peptide" evidence="4">
    <location>
        <begin position="1"/>
        <end position="24"/>
    </location>
</feature>
<protein>
    <recommendedName>
        <fullName evidence="5">EF-hand domain-containing protein</fullName>
    </recommendedName>
</protein>
<evidence type="ECO:0000259" key="5">
    <source>
        <dbReference type="PROSITE" id="PS50222"/>
    </source>
</evidence>
<dbReference type="Proteomes" id="UP000749559">
    <property type="component" value="Unassembled WGS sequence"/>
</dbReference>
<dbReference type="InterPro" id="IPR011992">
    <property type="entry name" value="EF-hand-dom_pair"/>
</dbReference>
<dbReference type="PANTHER" id="PTHR34524">
    <property type="entry name" value="CALCYPHOSIN"/>
    <property type="match status" value="1"/>
</dbReference>
<dbReference type="SUPFAM" id="SSF47473">
    <property type="entry name" value="EF-hand"/>
    <property type="match status" value="1"/>
</dbReference>
<keyword evidence="7" id="KW-1185">Reference proteome</keyword>
<evidence type="ECO:0000256" key="3">
    <source>
        <dbReference type="ARBA" id="ARBA00022837"/>
    </source>
</evidence>